<dbReference type="SUPFAM" id="SSF54106">
    <property type="entry name" value="LysM domain"/>
    <property type="match status" value="1"/>
</dbReference>
<dbReference type="Proteomes" id="UP000193926">
    <property type="component" value="Unassembled WGS sequence"/>
</dbReference>
<dbReference type="RefSeq" id="WP_085634863.1">
    <property type="nucleotide sequence ID" value="NZ_JFKC01000001.1"/>
</dbReference>
<dbReference type="AlphaFoldDB" id="A0A1X4NQH3"/>
<sequence>MTEPTRKSGLIRMVLMGSAFVALTIVLLVFQPGSPRNTQSTALFEEANTVTRVAEPLTKVIDTTAPPALAPVTEPVQPTLASDASAPSTMRDMTFSAISDLKSVTTGEAPAPGQPGSLLHSVVQRSMANSAAPGTQVITKPSEIEPIRSETPRFPATAAYFVRPGDTLSSIAQEVYGDSAMSSEIYANNTDIMARPDSLRAGMVLKLPAP</sequence>
<dbReference type="InterPro" id="IPR036779">
    <property type="entry name" value="LysM_dom_sf"/>
</dbReference>
<dbReference type="InterPro" id="IPR018392">
    <property type="entry name" value="LysM"/>
</dbReference>
<evidence type="ECO:0000259" key="2">
    <source>
        <dbReference type="PROSITE" id="PS51782"/>
    </source>
</evidence>
<proteinExistence type="predicted"/>
<dbReference type="CDD" id="cd00118">
    <property type="entry name" value="LysM"/>
    <property type="match status" value="1"/>
</dbReference>
<dbReference type="Gene3D" id="3.10.350.10">
    <property type="entry name" value="LysM domain"/>
    <property type="match status" value="1"/>
</dbReference>
<dbReference type="EMBL" id="JFKC01000001">
    <property type="protein sequence ID" value="OSQ53203.1"/>
    <property type="molecule type" value="Genomic_DNA"/>
</dbReference>
<name>A0A1X4NQH3_9RHOB</name>
<keyword evidence="1" id="KW-1133">Transmembrane helix</keyword>
<evidence type="ECO:0000313" key="4">
    <source>
        <dbReference type="Proteomes" id="UP000193926"/>
    </source>
</evidence>
<feature type="domain" description="LysM" evidence="2">
    <location>
        <begin position="158"/>
        <end position="207"/>
    </location>
</feature>
<reference evidence="3 4" key="1">
    <citation type="submission" date="2014-03" db="EMBL/GenBank/DDBJ databases">
        <title>The draft genome sequence of Marivita geojedonensis KCTC 23882.</title>
        <authorList>
            <person name="Lai Q."/>
            <person name="Shao Z."/>
        </authorList>
    </citation>
    <scope>NUCLEOTIDE SEQUENCE [LARGE SCALE GENOMIC DNA]</scope>
    <source>
        <strain evidence="3 4">DPG-138</strain>
    </source>
</reference>
<dbReference type="SMART" id="SM00257">
    <property type="entry name" value="LysM"/>
    <property type="match status" value="1"/>
</dbReference>
<gene>
    <name evidence="3" type="ORF">MGEO_01180</name>
</gene>
<protein>
    <recommendedName>
        <fullName evidence="2">LysM domain-containing protein</fullName>
    </recommendedName>
</protein>
<comment type="caution">
    <text evidence="3">The sequence shown here is derived from an EMBL/GenBank/DDBJ whole genome shotgun (WGS) entry which is preliminary data.</text>
</comment>
<dbReference type="Pfam" id="PF01476">
    <property type="entry name" value="LysM"/>
    <property type="match status" value="1"/>
</dbReference>
<keyword evidence="1" id="KW-0472">Membrane</keyword>
<evidence type="ECO:0000256" key="1">
    <source>
        <dbReference type="SAM" id="Phobius"/>
    </source>
</evidence>
<dbReference type="PROSITE" id="PS51782">
    <property type="entry name" value="LYSM"/>
    <property type="match status" value="1"/>
</dbReference>
<keyword evidence="4" id="KW-1185">Reference proteome</keyword>
<dbReference type="STRING" id="1123756.MGEO_01180"/>
<organism evidence="3 4">
    <name type="scientific">Marivita geojedonensis</name>
    <dbReference type="NCBI Taxonomy" id="1123756"/>
    <lineage>
        <taxon>Bacteria</taxon>
        <taxon>Pseudomonadati</taxon>
        <taxon>Pseudomonadota</taxon>
        <taxon>Alphaproteobacteria</taxon>
        <taxon>Rhodobacterales</taxon>
        <taxon>Roseobacteraceae</taxon>
        <taxon>Marivita</taxon>
    </lineage>
</organism>
<accession>A0A1X4NQH3</accession>
<evidence type="ECO:0000313" key="3">
    <source>
        <dbReference type="EMBL" id="OSQ53203.1"/>
    </source>
</evidence>
<dbReference type="OrthoDB" id="370541at2"/>
<keyword evidence="1" id="KW-0812">Transmembrane</keyword>
<feature type="transmembrane region" description="Helical" evidence="1">
    <location>
        <begin position="9"/>
        <end position="30"/>
    </location>
</feature>